<proteinExistence type="predicted"/>
<name>A0A6A3XQR9_9STRA</name>
<evidence type="ECO:0000313" key="6">
    <source>
        <dbReference type="Proteomes" id="UP000486351"/>
    </source>
</evidence>
<dbReference type="Proteomes" id="UP000486351">
    <property type="component" value="Unassembled WGS sequence"/>
</dbReference>
<evidence type="ECO:0000313" key="5">
    <source>
        <dbReference type="Proteomes" id="UP000440732"/>
    </source>
</evidence>
<evidence type="ECO:0000313" key="4">
    <source>
        <dbReference type="Proteomes" id="UP000440367"/>
    </source>
</evidence>
<evidence type="ECO:0000313" key="2">
    <source>
        <dbReference type="EMBL" id="KAE9201717.1"/>
    </source>
</evidence>
<accession>A0A6A3XQR9</accession>
<gene>
    <name evidence="2" type="ORF">PF002_g21448</name>
    <name evidence="1" type="ORF">PF006_g19103</name>
    <name evidence="3" type="ORF">PF008_g19425</name>
</gene>
<evidence type="ECO:0000313" key="3">
    <source>
        <dbReference type="EMBL" id="KAE9314716.1"/>
    </source>
</evidence>
<comment type="caution">
    <text evidence="2">The sequence shown here is derived from an EMBL/GenBank/DDBJ whole genome shotgun (WGS) entry which is preliminary data.</text>
</comment>
<dbReference type="AlphaFoldDB" id="A0A6A3XQR9"/>
<dbReference type="EMBL" id="QXFY01001558">
    <property type="protein sequence ID" value="KAE9314716.1"/>
    <property type="molecule type" value="Genomic_DNA"/>
</dbReference>
<dbReference type="Proteomes" id="UP000440367">
    <property type="component" value="Unassembled WGS sequence"/>
</dbReference>
<dbReference type="Proteomes" id="UP000440732">
    <property type="component" value="Unassembled WGS sequence"/>
</dbReference>
<reference evidence="4 5" key="1">
    <citation type="submission" date="2018-08" db="EMBL/GenBank/DDBJ databases">
        <title>Genomic investigation of the strawberry pathogen Phytophthora fragariae indicates pathogenicity is determined by transcriptional variation in three key races.</title>
        <authorList>
            <person name="Adams T.M."/>
            <person name="Armitage A.D."/>
            <person name="Sobczyk M.K."/>
            <person name="Bates H.J."/>
            <person name="Dunwell J.M."/>
            <person name="Nellist C.F."/>
            <person name="Harrison R.J."/>
        </authorList>
    </citation>
    <scope>NUCLEOTIDE SEQUENCE [LARGE SCALE GENOMIC DNA]</scope>
    <source>
        <strain evidence="2 4">BC-1</strain>
        <strain evidence="1 5">NOV-5</strain>
        <strain evidence="3 6">NOV-77</strain>
    </source>
</reference>
<sequence length="787" mass="90223">MDTRQPEMDRRWGFLLPWCRAVKDLIKYKRVDREWEFWSDESYFLEVKLPMRCGMTEDENGDEYEYGMEWSGENEFKKKFKKVREALALLAAVAHVDQSAWKYLLSRYCAVKLGGEWDAKFARDIRADYYLDQDEDWRTMDEDHIGLDLVLFCGVDHRTNPSKDYVKALAQIAALNTNLTSTDPGVDVVIPVRCFYPCHGISKDGGEKIMKNVLVSEKTIQEMWQRLEQQQVSVGELRCTFVLKPMIADLDGIMDWPEMAKRVGKLMSKSMWFSEVKLTAQTGCRRIDDDSEARKVFGQVMAHLFGSTRRSREVNYCSELEVGAEASTQLQLDTLIMKCDPELRAVDVQAMSSAMVVNQTTKNLAMILDFPGLDRASTEEWWQWIAYSFFSKRARACSALGSLALVRIRSLCEEDIEAFADIVNSEHPEAELFGCPRGQVDDRDATLNANAPILWEFDYRGQPVEDSTPLTYPTPVQAVRTFSDDGSSEWVNAIVPGFGRCRVQRRELVFSDVGAVEVNSCSLISLTLSFEKFERTFSDGLPYFLTVIGPSLKSLTLDVPELELGEEEILEICPNLEKLSICGRVGDAQFNFSDFRLDEEDSYGLDSIDWHSVRSLTRALSCVRNPFVQCVRKLRVYPSLNPSSFARETKALQYMLKKNRSVEYLEVGTMEEHAAYIQLIQKHNHERVDRSIKVPIASKVAFLSVLSANTSPTGENKTSTPVLREVYLQRDYGEELEELDSDLEEAGLCMQRVYFQRTQQFREPYVMSDDYEDNSTETFKRKFEKST</sequence>
<protein>
    <submittedName>
        <fullName evidence="2">Uncharacterized protein</fullName>
    </submittedName>
</protein>
<organism evidence="2 4">
    <name type="scientific">Phytophthora fragariae</name>
    <dbReference type="NCBI Taxonomy" id="53985"/>
    <lineage>
        <taxon>Eukaryota</taxon>
        <taxon>Sar</taxon>
        <taxon>Stramenopiles</taxon>
        <taxon>Oomycota</taxon>
        <taxon>Peronosporomycetes</taxon>
        <taxon>Peronosporales</taxon>
        <taxon>Peronosporaceae</taxon>
        <taxon>Phytophthora</taxon>
    </lineage>
</organism>
<evidence type="ECO:0000313" key="1">
    <source>
        <dbReference type="EMBL" id="KAE9116173.1"/>
    </source>
</evidence>
<dbReference type="EMBL" id="QXGA01001546">
    <property type="protein sequence ID" value="KAE9116173.1"/>
    <property type="molecule type" value="Genomic_DNA"/>
</dbReference>
<dbReference type="EMBL" id="QXGD01001647">
    <property type="protein sequence ID" value="KAE9201717.1"/>
    <property type="molecule type" value="Genomic_DNA"/>
</dbReference>